<keyword evidence="1" id="KW-0805">Transcription regulation</keyword>
<dbReference type="InterPro" id="IPR036271">
    <property type="entry name" value="Tet_transcr_reg_TetR-rel_C_sf"/>
</dbReference>
<evidence type="ECO:0000256" key="1">
    <source>
        <dbReference type="ARBA" id="ARBA00023015"/>
    </source>
</evidence>
<dbReference type="Pfam" id="PF00440">
    <property type="entry name" value="TetR_N"/>
    <property type="match status" value="1"/>
</dbReference>
<dbReference type="PANTHER" id="PTHR47506:SF1">
    <property type="entry name" value="HTH-TYPE TRANSCRIPTIONAL REGULATOR YJDC"/>
    <property type="match status" value="1"/>
</dbReference>
<evidence type="ECO:0000313" key="6">
    <source>
        <dbReference type="EMBL" id="SPM41714.1"/>
    </source>
</evidence>
<dbReference type="InterPro" id="IPR054156">
    <property type="entry name" value="YxaF_TetR_C"/>
</dbReference>
<dbReference type="Pfam" id="PF21993">
    <property type="entry name" value="TetR_C_13_2"/>
    <property type="match status" value="1"/>
</dbReference>
<name>A0A2U3PD73_9MYCO</name>
<keyword evidence="2 4" id="KW-0238">DNA-binding</keyword>
<dbReference type="EMBL" id="FUEZ01000004">
    <property type="protein sequence ID" value="SPM41714.1"/>
    <property type="molecule type" value="Genomic_DNA"/>
</dbReference>
<feature type="domain" description="HTH tetR-type" evidence="5">
    <location>
        <begin position="15"/>
        <end position="75"/>
    </location>
</feature>
<keyword evidence="3" id="KW-0804">Transcription</keyword>
<evidence type="ECO:0000313" key="7">
    <source>
        <dbReference type="Proteomes" id="UP000240424"/>
    </source>
</evidence>
<evidence type="ECO:0000256" key="3">
    <source>
        <dbReference type="ARBA" id="ARBA00023163"/>
    </source>
</evidence>
<protein>
    <submittedName>
        <fullName evidence="6">TetR family transcriptional regulator</fullName>
    </submittedName>
</protein>
<dbReference type="SUPFAM" id="SSF48498">
    <property type="entry name" value="Tetracyclin repressor-like, C-terminal domain"/>
    <property type="match status" value="1"/>
</dbReference>
<accession>A0A2U3PD73</accession>
<proteinExistence type="predicted"/>
<dbReference type="STRING" id="1841861.GCA_900157365_02246"/>
<feature type="DNA-binding region" description="H-T-H motif" evidence="4">
    <location>
        <begin position="38"/>
        <end position="57"/>
    </location>
</feature>
<keyword evidence="7" id="KW-1185">Reference proteome</keyword>
<dbReference type="Proteomes" id="UP000240424">
    <property type="component" value="Unassembled WGS sequence"/>
</dbReference>
<dbReference type="PRINTS" id="PR00455">
    <property type="entry name" value="HTHTETR"/>
</dbReference>
<evidence type="ECO:0000256" key="2">
    <source>
        <dbReference type="ARBA" id="ARBA00023125"/>
    </source>
</evidence>
<dbReference type="AlphaFoldDB" id="A0A2U3PD73"/>
<dbReference type="InterPro" id="IPR009057">
    <property type="entry name" value="Homeodomain-like_sf"/>
</dbReference>
<sequence>MDASTTGPRITAKGQITRQRIISTAAGLFHLHGISATRLDDVKDAAGVSSSQLYLYFADKDALVKAVIAYQTDMMVDIQRTANFKTKAGRRAWRDSIVDTQRRRNCEGGCPLGSLTYEVTKPDADARDIIAASFRRWQEILESDLRMLQSSGKLSYEQTPQKLAMASIAAVQGGLLLCQVQRSTEPLEAALDSILEFIDALSLPAP</sequence>
<dbReference type="SUPFAM" id="SSF46689">
    <property type="entry name" value="Homeodomain-like"/>
    <property type="match status" value="1"/>
</dbReference>
<dbReference type="PANTHER" id="PTHR47506">
    <property type="entry name" value="TRANSCRIPTIONAL REGULATORY PROTEIN"/>
    <property type="match status" value="1"/>
</dbReference>
<dbReference type="RefSeq" id="WP_077080271.1">
    <property type="nucleotide sequence ID" value="NZ_FUEZ01000004.1"/>
</dbReference>
<gene>
    <name evidence="6" type="ORF">MNAB215_3926</name>
</gene>
<organism evidence="6 7">
    <name type="scientific">Mycobacterium numidiamassiliense</name>
    <dbReference type="NCBI Taxonomy" id="1841861"/>
    <lineage>
        <taxon>Bacteria</taxon>
        <taxon>Bacillati</taxon>
        <taxon>Actinomycetota</taxon>
        <taxon>Actinomycetes</taxon>
        <taxon>Mycobacteriales</taxon>
        <taxon>Mycobacteriaceae</taxon>
        <taxon>Mycobacterium</taxon>
    </lineage>
</organism>
<dbReference type="Gene3D" id="1.10.357.10">
    <property type="entry name" value="Tetracycline Repressor, domain 2"/>
    <property type="match status" value="1"/>
</dbReference>
<evidence type="ECO:0000259" key="5">
    <source>
        <dbReference type="PROSITE" id="PS50977"/>
    </source>
</evidence>
<dbReference type="GO" id="GO:0003677">
    <property type="term" value="F:DNA binding"/>
    <property type="evidence" value="ECO:0007669"/>
    <property type="project" value="UniProtKB-UniRule"/>
</dbReference>
<dbReference type="InterPro" id="IPR001647">
    <property type="entry name" value="HTH_TetR"/>
</dbReference>
<dbReference type="PROSITE" id="PS50977">
    <property type="entry name" value="HTH_TETR_2"/>
    <property type="match status" value="1"/>
</dbReference>
<evidence type="ECO:0000256" key="4">
    <source>
        <dbReference type="PROSITE-ProRule" id="PRU00335"/>
    </source>
</evidence>
<reference evidence="6 7" key="1">
    <citation type="submission" date="2017-01" db="EMBL/GenBank/DDBJ databases">
        <authorList>
            <consortium name="Urmite Genomes"/>
        </authorList>
    </citation>
    <scope>NUCLEOTIDE SEQUENCE [LARGE SCALE GENOMIC DNA]</scope>
    <source>
        <strain evidence="6 7">AB215</strain>
    </source>
</reference>